<evidence type="ECO:0000313" key="1">
    <source>
        <dbReference type="EMBL" id="KAF9651006.1"/>
    </source>
</evidence>
<sequence length="866" mass="96231">MWVVRGPFDGDEGQDSSTERPKLLKPGKRYVLGRKDASLLIPNKKISREHVTFNLSEFPTSQVDNPTFKPKVRLQNPRNKPITIQRGINLITLDPSSSTELWDGDAIHLVGGITVVISWYPLCCRSPATVPANKESCANIGVHVVHSLCPEVTHNVIQELTLTPSCVLSLLKSKVVTPEWLAEVIRRGTEGNPGSVLEQHFELPDTSSYLPAVSTASPSTLSPTDFWTANATRYRVLDDRRFIVFTRGSEKVEDFQSVISASGGGYELFPVDSGRIRLHRRLSVDKDRRQKVIVVDNEVKASVTPDTWNELIDEAKSFKLTFCSREQVLETIVVGEPSTSSHYPTLRVTEVSSQSHQGDSLEGHFEGSLRSKRLIRRTTPSPHPSLDQERPSEVEQSQVRRVLTRRVKGGSVPPAADDSGGLNESHCVGEDPAPPTGIDVNMSLLPRPSRPLKRRAGTAALQSMDELGTPSIEPPLKRFKALFEESDPDRLTLSLPSESLGVMQEYRLQPSSTPTDSQPGKEGHLHIVEGDEVSQDHAAMESRGTKRRAGTEDTEDDHVFSTLAEHERSARPLKRRAVGRASTTIAEAHSQTYGGANFGKPDMDKRFLTALASMKKGKKNEDSFDREFNDLRISKPDIEREVQEQGWDLLDGLDDEHNVRGNFMLVVELDVYKKDGSAGRGTLRAGRIDWEGKPDFKKFRRKTDPRRRPTVELMLNQGNDYGVGSVYWKDDPDPAQADEFLGHSQASSKARALQLQIEDSGDEDQFPVKPSREASKRTTKGKIQGSRQETSEPLFLNSEDEEVAEVTKHGEGDDQDEGTETLRSTGSSRKSRVKQAQAKRVVVVVEDDSDDGTTFKGFGTKQPSRR</sequence>
<comment type="caution">
    <text evidence="1">The sequence shown here is derived from an EMBL/GenBank/DDBJ whole genome shotgun (WGS) entry which is preliminary data.</text>
</comment>
<keyword evidence="2" id="KW-1185">Reference proteome</keyword>
<dbReference type="EMBL" id="MU117979">
    <property type="protein sequence ID" value="KAF9651006.1"/>
    <property type="molecule type" value="Genomic_DNA"/>
</dbReference>
<protein>
    <submittedName>
        <fullName evidence="1">Uncharacterized protein</fullName>
    </submittedName>
</protein>
<proteinExistence type="predicted"/>
<gene>
    <name evidence="1" type="ORF">BDM02DRAFT_3267528</name>
</gene>
<reference evidence="1" key="1">
    <citation type="submission" date="2019-10" db="EMBL/GenBank/DDBJ databases">
        <authorList>
            <consortium name="DOE Joint Genome Institute"/>
            <person name="Kuo A."/>
            <person name="Miyauchi S."/>
            <person name="Kiss E."/>
            <person name="Drula E."/>
            <person name="Kohler A."/>
            <person name="Sanchez-Garcia M."/>
            <person name="Andreopoulos B."/>
            <person name="Barry K.W."/>
            <person name="Bonito G."/>
            <person name="Buee M."/>
            <person name="Carver A."/>
            <person name="Chen C."/>
            <person name="Cichocki N."/>
            <person name="Clum A."/>
            <person name="Culley D."/>
            <person name="Crous P.W."/>
            <person name="Fauchery L."/>
            <person name="Girlanda M."/>
            <person name="Hayes R."/>
            <person name="Keri Z."/>
            <person name="Labutti K."/>
            <person name="Lipzen A."/>
            <person name="Lombard V."/>
            <person name="Magnuson J."/>
            <person name="Maillard F."/>
            <person name="Morin E."/>
            <person name="Murat C."/>
            <person name="Nolan M."/>
            <person name="Ohm R."/>
            <person name="Pangilinan J."/>
            <person name="Pereira M."/>
            <person name="Perotto S."/>
            <person name="Peter M."/>
            <person name="Riley R."/>
            <person name="Sitrit Y."/>
            <person name="Stielow B."/>
            <person name="Szollosi G."/>
            <person name="Zifcakova L."/>
            <person name="Stursova M."/>
            <person name="Spatafora J.W."/>
            <person name="Tedersoo L."/>
            <person name="Vaario L.-M."/>
            <person name="Yamada A."/>
            <person name="Yan M."/>
            <person name="Wang P."/>
            <person name="Xu J."/>
            <person name="Bruns T."/>
            <person name="Baldrian P."/>
            <person name="Vilgalys R."/>
            <person name="Henrissat B."/>
            <person name="Grigoriev I.V."/>
            <person name="Hibbett D."/>
            <person name="Nagy L.G."/>
            <person name="Martin F.M."/>
        </authorList>
    </citation>
    <scope>NUCLEOTIDE SEQUENCE</scope>
    <source>
        <strain evidence="1">P2</strain>
    </source>
</reference>
<name>A0ACB6ZMW0_THEGA</name>
<evidence type="ECO:0000313" key="2">
    <source>
        <dbReference type="Proteomes" id="UP000886501"/>
    </source>
</evidence>
<reference evidence="1" key="2">
    <citation type="journal article" date="2020" name="Nat. Commun.">
        <title>Large-scale genome sequencing of mycorrhizal fungi provides insights into the early evolution of symbiotic traits.</title>
        <authorList>
            <person name="Miyauchi S."/>
            <person name="Kiss E."/>
            <person name="Kuo A."/>
            <person name="Drula E."/>
            <person name="Kohler A."/>
            <person name="Sanchez-Garcia M."/>
            <person name="Morin E."/>
            <person name="Andreopoulos B."/>
            <person name="Barry K.W."/>
            <person name="Bonito G."/>
            <person name="Buee M."/>
            <person name="Carver A."/>
            <person name="Chen C."/>
            <person name="Cichocki N."/>
            <person name="Clum A."/>
            <person name="Culley D."/>
            <person name="Crous P.W."/>
            <person name="Fauchery L."/>
            <person name="Girlanda M."/>
            <person name="Hayes R.D."/>
            <person name="Keri Z."/>
            <person name="LaButti K."/>
            <person name="Lipzen A."/>
            <person name="Lombard V."/>
            <person name="Magnuson J."/>
            <person name="Maillard F."/>
            <person name="Murat C."/>
            <person name="Nolan M."/>
            <person name="Ohm R.A."/>
            <person name="Pangilinan J."/>
            <person name="Pereira M.F."/>
            <person name="Perotto S."/>
            <person name="Peter M."/>
            <person name="Pfister S."/>
            <person name="Riley R."/>
            <person name="Sitrit Y."/>
            <person name="Stielow J.B."/>
            <person name="Szollosi G."/>
            <person name="Zifcakova L."/>
            <person name="Stursova M."/>
            <person name="Spatafora J.W."/>
            <person name="Tedersoo L."/>
            <person name="Vaario L.M."/>
            <person name="Yamada A."/>
            <person name="Yan M."/>
            <person name="Wang P."/>
            <person name="Xu J."/>
            <person name="Bruns T."/>
            <person name="Baldrian P."/>
            <person name="Vilgalys R."/>
            <person name="Dunand C."/>
            <person name="Henrissat B."/>
            <person name="Grigoriev I.V."/>
            <person name="Hibbett D."/>
            <person name="Nagy L.G."/>
            <person name="Martin F.M."/>
        </authorList>
    </citation>
    <scope>NUCLEOTIDE SEQUENCE</scope>
    <source>
        <strain evidence="1">P2</strain>
    </source>
</reference>
<dbReference type="Proteomes" id="UP000886501">
    <property type="component" value="Unassembled WGS sequence"/>
</dbReference>
<organism evidence="1 2">
    <name type="scientific">Thelephora ganbajun</name>
    <name type="common">Ganba fungus</name>
    <dbReference type="NCBI Taxonomy" id="370292"/>
    <lineage>
        <taxon>Eukaryota</taxon>
        <taxon>Fungi</taxon>
        <taxon>Dikarya</taxon>
        <taxon>Basidiomycota</taxon>
        <taxon>Agaricomycotina</taxon>
        <taxon>Agaricomycetes</taxon>
        <taxon>Thelephorales</taxon>
        <taxon>Thelephoraceae</taxon>
        <taxon>Thelephora</taxon>
    </lineage>
</organism>
<accession>A0ACB6ZMW0</accession>